<sequence length="286" mass="31931">MNLTRRNFIKAGGAALGSMALLNAILPKATAADSKQRLAFGFQTWTLRDELGNDFSGTLKKMAGMGYSEVEMCSPLGYTGTPFEKFNNLSGTELRKMIEDTGLKCTSSHYGMGELRDHLDNRIEWAQQMGMRQMICSSLWLPDGASVDDYRKGCDELNIIGRKVQAAGLQLGYHNHHMEFEKRGDELIYDAMLERLDPALVKMQSQVAVVNIGYKAADYFRKYPGRFISAHLADWSATKKEQVAIGQGIVDWKDFFAAAIVGGVKNIFVEMDPPTFKDSAEFLKKI</sequence>
<dbReference type="InterPro" id="IPR050312">
    <property type="entry name" value="IolE/XylAMocC-like"/>
</dbReference>
<dbReference type="InterPro" id="IPR036237">
    <property type="entry name" value="Xyl_isomerase-like_sf"/>
</dbReference>
<dbReference type="PROSITE" id="PS51318">
    <property type="entry name" value="TAT"/>
    <property type="match status" value="1"/>
</dbReference>
<keyword evidence="3" id="KW-1185">Reference proteome</keyword>
<dbReference type="AlphaFoldDB" id="A0A5K7S5B3"/>
<dbReference type="InterPro" id="IPR006311">
    <property type="entry name" value="TAT_signal"/>
</dbReference>
<protein>
    <submittedName>
        <fullName evidence="2">Inosose dehydratase</fullName>
    </submittedName>
</protein>
<dbReference type="SUPFAM" id="SSF51658">
    <property type="entry name" value="Xylose isomerase-like"/>
    <property type="match status" value="1"/>
</dbReference>
<dbReference type="Gene3D" id="3.20.20.150">
    <property type="entry name" value="Divalent-metal-dependent TIM barrel enzymes"/>
    <property type="match status" value="1"/>
</dbReference>
<name>A0A5K7S5B3_9BACT</name>
<evidence type="ECO:0000259" key="1">
    <source>
        <dbReference type="Pfam" id="PF01261"/>
    </source>
</evidence>
<organism evidence="2 3">
    <name type="scientific">Aquipluma nitroreducens</name>
    <dbReference type="NCBI Taxonomy" id="2010828"/>
    <lineage>
        <taxon>Bacteria</taxon>
        <taxon>Pseudomonadati</taxon>
        <taxon>Bacteroidota</taxon>
        <taxon>Bacteroidia</taxon>
        <taxon>Marinilabiliales</taxon>
        <taxon>Prolixibacteraceae</taxon>
        <taxon>Aquipluma</taxon>
    </lineage>
</organism>
<reference evidence="2" key="1">
    <citation type="journal article" date="2020" name="Int. J. Syst. Evol. Microbiol.">
        <title>Aquipluma nitroreducens gen. nov. sp. nov., a novel facultatively anaerobic bacterium isolated from a freshwater lake.</title>
        <authorList>
            <person name="Watanabe M."/>
            <person name="Kojima H."/>
            <person name="Fukui M."/>
        </authorList>
    </citation>
    <scope>NUCLEOTIDE SEQUENCE</scope>
    <source>
        <strain evidence="2">MeG22</strain>
    </source>
</reference>
<dbReference type="Pfam" id="PF01261">
    <property type="entry name" value="AP_endonuc_2"/>
    <property type="match status" value="1"/>
</dbReference>
<proteinExistence type="predicted"/>
<accession>A0A5K7S5B3</accession>
<dbReference type="Proteomes" id="UP001193389">
    <property type="component" value="Chromosome"/>
</dbReference>
<gene>
    <name evidence="2" type="ORF">AQPE_0852</name>
</gene>
<dbReference type="InterPro" id="IPR019546">
    <property type="entry name" value="TAT_signal_bac_arc"/>
</dbReference>
<dbReference type="EMBL" id="AP018694">
    <property type="protein sequence ID" value="BBE16709.1"/>
    <property type="molecule type" value="Genomic_DNA"/>
</dbReference>
<dbReference type="RefSeq" id="WP_318349760.1">
    <property type="nucleotide sequence ID" value="NZ_AP018694.1"/>
</dbReference>
<evidence type="ECO:0000313" key="3">
    <source>
        <dbReference type="Proteomes" id="UP001193389"/>
    </source>
</evidence>
<evidence type="ECO:0000313" key="2">
    <source>
        <dbReference type="EMBL" id="BBE16709.1"/>
    </source>
</evidence>
<dbReference type="PANTHER" id="PTHR12110:SF41">
    <property type="entry name" value="INOSOSE DEHYDRATASE"/>
    <property type="match status" value="1"/>
</dbReference>
<dbReference type="KEGG" id="anf:AQPE_0852"/>
<feature type="domain" description="Xylose isomerase-like TIM barrel" evidence="1">
    <location>
        <begin position="60"/>
        <end position="285"/>
    </location>
</feature>
<dbReference type="InterPro" id="IPR013022">
    <property type="entry name" value="Xyl_isomerase-like_TIM-brl"/>
</dbReference>
<dbReference type="NCBIfam" id="TIGR01409">
    <property type="entry name" value="TAT_signal_seq"/>
    <property type="match status" value="1"/>
</dbReference>
<dbReference type="PANTHER" id="PTHR12110">
    <property type="entry name" value="HYDROXYPYRUVATE ISOMERASE"/>
    <property type="match status" value="1"/>
</dbReference>